<proteinExistence type="predicted"/>
<evidence type="ECO:0000313" key="2">
    <source>
        <dbReference type="Proteomes" id="UP001592528"/>
    </source>
</evidence>
<reference evidence="1 2" key="1">
    <citation type="submission" date="2024-09" db="EMBL/GenBank/DDBJ databases">
        <authorList>
            <person name="Lee S.D."/>
        </authorList>
    </citation>
    <scope>NUCLEOTIDE SEQUENCE [LARGE SCALE GENOMIC DNA]</scope>
    <source>
        <strain evidence="1 2">N1-5</strain>
    </source>
</reference>
<gene>
    <name evidence="1" type="ORF">ACEZDJ_32770</name>
</gene>
<evidence type="ECO:0000313" key="1">
    <source>
        <dbReference type="EMBL" id="MFC1406078.1"/>
    </source>
</evidence>
<dbReference type="Proteomes" id="UP001592528">
    <property type="component" value="Unassembled WGS sequence"/>
</dbReference>
<dbReference type="EMBL" id="JBHEZZ010000026">
    <property type="protein sequence ID" value="MFC1406078.1"/>
    <property type="molecule type" value="Genomic_DNA"/>
</dbReference>
<name>A0ABV6UXD5_9ACTN</name>
<dbReference type="RefSeq" id="WP_030262901.1">
    <property type="nucleotide sequence ID" value="NZ_JBHEZZ010000026.1"/>
</dbReference>
<organism evidence="1 2">
    <name type="scientific">Streptacidiphilus cavernicola</name>
    <dbReference type="NCBI Taxonomy" id="3342716"/>
    <lineage>
        <taxon>Bacteria</taxon>
        <taxon>Bacillati</taxon>
        <taxon>Actinomycetota</taxon>
        <taxon>Actinomycetes</taxon>
        <taxon>Kitasatosporales</taxon>
        <taxon>Streptomycetaceae</taxon>
        <taxon>Streptacidiphilus</taxon>
    </lineage>
</organism>
<sequence length="363" mass="40369">MTTTQMLDVSDVDVLLGGLLTPCDTDLVERWGVRLAAGGTPEELITRRLLAKTFRKSPLDRQVAGRVEQVVSYTVRRGQPLRLLVPFGGYKSPSSPEYPSAGWAELFAVAGLCELVSPICALHPAGAVIEFCSDEALVPRLTGADPQTLRTYRNAFDEVLRTVARDQAPNLKLRQTFVRHAYDIDDLTTRMQSLGRRLETEWFPTLPAADQERLLRGAANNDFHAVDGRTGRSPEALRRSVCEHQAYLEIDNRERAHQLYRSDTVPIALRRGIPGWLHLGSNRRSATQFWMGYGLFDLTAGHRPAAHILPPRRAAAVLPRIRHLPNPRSTSPGLDRLPVLTAGAATPPHDYCAATPRRTRSLR</sequence>
<protein>
    <submittedName>
        <fullName evidence="1">Uncharacterized protein</fullName>
    </submittedName>
</protein>
<comment type="caution">
    <text evidence="1">The sequence shown here is derived from an EMBL/GenBank/DDBJ whole genome shotgun (WGS) entry which is preliminary data.</text>
</comment>
<accession>A0ABV6UXD5</accession>
<keyword evidence="2" id="KW-1185">Reference proteome</keyword>